<feature type="transmembrane region" description="Helical" evidence="7">
    <location>
        <begin position="228"/>
        <end position="247"/>
    </location>
</feature>
<dbReference type="CDD" id="cd17321">
    <property type="entry name" value="MFS_MMR_MDR_like"/>
    <property type="match status" value="1"/>
</dbReference>
<sequence>MLSTTAALGLLLTRPAYLVFPTSLFLTTTTAPLSSLRRWAVLVVVGLGLLIVALDVTILYTALPTLERELHASTTQGLWIINAYPLVTAGLLLGAGTLGDRVGHRSLYLLGLLVFAAASFMAAQSLTAEWLILARVLQAVGAAAMMPATLALLRLVFLDERERNVAISVWASLSLLGAVLGPLLGGWLLEHYAWGSIFLINLPVALLAIIGALWLAPPQQPATVLQPWDWRSSLLALVALSSFVAAIKEMLASQISLWLMILLFLVSLGAAILFIRRQTTLSYPLLDFSLFRNAAFSSGVLAATFVTFATGALLLSIAQRFQWVAAYTPLQAGLLVSVVFVGTLPSGLIGGALLHKVGLRSLLSGGLAVASVGLLLAAFSLDFDITVLVLALLIAGLGLGATISVASTAIIVNAPTHRAGMAASVEEVAYEFGSLFAVAILGSLLTVLYSSSLQLPFDAPEAARHGMAEALMLASQAGASGGALFAAAARAFDYAFKMVMLTAAALLFGGALLTAYLLRPSRHIITGSVVVSA</sequence>
<keyword evidence="2" id="KW-0813">Transport</keyword>
<dbReference type="SUPFAM" id="SSF103473">
    <property type="entry name" value="MFS general substrate transporter"/>
    <property type="match status" value="1"/>
</dbReference>
<dbReference type="PROSITE" id="PS50850">
    <property type="entry name" value="MFS"/>
    <property type="match status" value="1"/>
</dbReference>
<organism evidence="9 10">
    <name type="scientific">Alcaligenes endophyticus</name>
    <dbReference type="NCBI Taxonomy" id="1929088"/>
    <lineage>
        <taxon>Bacteria</taxon>
        <taxon>Pseudomonadati</taxon>
        <taxon>Pseudomonadota</taxon>
        <taxon>Betaproteobacteria</taxon>
        <taxon>Burkholderiales</taxon>
        <taxon>Alcaligenaceae</taxon>
        <taxon>Alcaligenes</taxon>
    </lineage>
</organism>
<evidence type="ECO:0000259" key="8">
    <source>
        <dbReference type="PROSITE" id="PS50850"/>
    </source>
</evidence>
<dbReference type="PANTHER" id="PTHR42718">
    <property type="entry name" value="MAJOR FACILITATOR SUPERFAMILY MULTIDRUG TRANSPORTER MFSC"/>
    <property type="match status" value="1"/>
</dbReference>
<feature type="transmembrane region" description="Helical" evidence="7">
    <location>
        <begin position="132"/>
        <end position="153"/>
    </location>
</feature>
<protein>
    <submittedName>
        <fullName evidence="9">MFS transporter</fullName>
    </submittedName>
</protein>
<feature type="transmembrane region" description="Helical" evidence="7">
    <location>
        <begin position="165"/>
        <end position="188"/>
    </location>
</feature>
<feature type="transmembrane region" description="Helical" evidence="7">
    <location>
        <begin position="499"/>
        <end position="518"/>
    </location>
</feature>
<comment type="caution">
    <text evidence="9">The sequence shown here is derived from an EMBL/GenBank/DDBJ whole genome shotgun (WGS) entry which is preliminary data.</text>
</comment>
<evidence type="ECO:0000313" key="9">
    <source>
        <dbReference type="EMBL" id="MDN4121145.1"/>
    </source>
</evidence>
<reference evidence="9" key="1">
    <citation type="submission" date="2021-11" db="EMBL/GenBank/DDBJ databases">
        <title>Draft genome sequence of Alcaligenes endophyticus type strain CCUG 75668T.</title>
        <authorList>
            <person name="Salva-Serra F."/>
            <person name="Duran R.E."/>
            <person name="Seeger M."/>
            <person name="Moore E.R.B."/>
            <person name="Jaen-Luchoro D."/>
        </authorList>
    </citation>
    <scope>NUCLEOTIDE SEQUENCE</scope>
    <source>
        <strain evidence="9">CCUG 75668</strain>
    </source>
</reference>
<feature type="transmembrane region" description="Helical" evidence="7">
    <location>
        <begin position="432"/>
        <end position="450"/>
    </location>
</feature>
<dbReference type="Gene3D" id="1.20.1720.10">
    <property type="entry name" value="Multidrug resistance protein D"/>
    <property type="match status" value="1"/>
</dbReference>
<feature type="transmembrane region" description="Helical" evidence="7">
    <location>
        <begin position="39"/>
        <end position="63"/>
    </location>
</feature>
<feature type="transmembrane region" description="Helical" evidence="7">
    <location>
        <begin position="194"/>
        <end position="216"/>
    </location>
</feature>
<feature type="transmembrane region" description="Helical" evidence="7">
    <location>
        <begin position="470"/>
        <end position="492"/>
    </location>
</feature>
<feature type="transmembrane region" description="Helical" evidence="7">
    <location>
        <begin position="330"/>
        <end position="354"/>
    </location>
</feature>
<dbReference type="Proteomes" id="UP001168613">
    <property type="component" value="Unassembled WGS sequence"/>
</dbReference>
<dbReference type="RefSeq" id="WP_266124773.1">
    <property type="nucleotide sequence ID" value="NZ_JAJHNU010000001.1"/>
</dbReference>
<dbReference type="PANTHER" id="PTHR42718:SF47">
    <property type="entry name" value="METHYL VIOLOGEN RESISTANCE PROTEIN SMVA"/>
    <property type="match status" value="1"/>
</dbReference>
<name>A0ABT8EJ35_9BURK</name>
<evidence type="ECO:0000256" key="6">
    <source>
        <dbReference type="ARBA" id="ARBA00023136"/>
    </source>
</evidence>
<feature type="transmembrane region" description="Helical" evidence="7">
    <location>
        <begin position="296"/>
        <end position="318"/>
    </location>
</feature>
<dbReference type="EMBL" id="JAJHNU010000001">
    <property type="protein sequence ID" value="MDN4121145.1"/>
    <property type="molecule type" value="Genomic_DNA"/>
</dbReference>
<evidence type="ECO:0000256" key="3">
    <source>
        <dbReference type="ARBA" id="ARBA00022475"/>
    </source>
</evidence>
<dbReference type="Pfam" id="PF07690">
    <property type="entry name" value="MFS_1"/>
    <property type="match status" value="1"/>
</dbReference>
<dbReference type="InterPro" id="IPR011701">
    <property type="entry name" value="MFS"/>
</dbReference>
<evidence type="ECO:0000256" key="2">
    <source>
        <dbReference type="ARBA" id="ARBA00022448"/>
    </source>
</evidence>
<keyword evidence="10" id="KW-1185">Reference proteome</keyword>
<keyword evidence="6 7" id="KW-0472">Membrane</keyword>
<keyword evidence="5 7" id="KW-1133">Transmembrane helix</keyword>
<gene>
    <name evidence="9" type="ORF">LMS43_07585</name>
</gene>
<evidence type="ECO:0000313" key="10">
    <source>
        <dbReference type="Proteomes" id="UP001168613"/>
    </source>
</evidence>
<feature type="transmembrane region" description="Helical" evidence="7">
    <location>
        <begin position="361"/>
        <end position="381"/>
    </location>
</feature>
<accession>A0ABT8EJ35</accession>
<evidence type="ECO:0000256" key="5">
    <source>
        <dbReference type="ARBA" id="ARBA00022989"/>
    </source>
</evidence>
<feature type="transmembrane region" description="Helical" evidence="7">
    <location>
        <begin position="6"/>
        <end position="27"/>
    </location>
</feature>
<feature type="transmembrane region" description="Helical" evidence="7">
    <location>
        <begin position="75"/>
        <end position="95"/>
    </location>
</feature>
<evidence type="ECO:0000256" key="4">
    <source>
        <dbReference type="ARBA" id="ARBA00022692"/>
    </source>
</evidence>
<keyword evidence="4 7" id="KW-0812">Transmembrane</keyword>
<dbReference type="InterPro" id="IPR020846">
    <property type="entry name" value="MFS_dom"/>
</dbReference>
<feature type="transmembrane region" description="Helical" evidence="7">
    <location>
        <begin position="253"/>
        <end position="275"/>
    </location>
</feature>
<proteinExistence type="predicted"/>
<dbReference type="Gene3D" id="1.20.1250.20">
    <property type="entry name" value="MFS general substrate transporter like domains"/>
    <property type="match status" value="1"/>
</dbReference>
<feature type="domain" description="Major facilitator superfamily (MFS) profile" evidence="8">
    <location>
        <begin position="41"/>
        <end position="522"/>
    </location>
</feature>
<comment type="subcellular location">
    <subcellularLocation>
        <location evidence="1">Cell membrane</location>
        <topology evidence="1">Multi-pass membrane protein</topology>
    </subcellularLocation>
</comment>
<evidence type="ECO:0000256" key="7">
    <source>
        <dbReference type="SAM" id="Phobius"/>
    </source>
</evidence>
<feature type="transmembrane region" description="Helical" evidence="7">
    <location>
        <begin position="387"/>
        <end position="412"/>
    </location>
</feature>
<evidence type="ECO:0000256" key="1">
    <source>
        <dbReference type="ARBA" id="ARBA00004651"/>
    </source>
</evidence>
<dbReference type="InterPro" id="IPR036259">
    <property type="entry name" value="MFS_trans_sf"/>
</dbReference>
<keyword evidence="3" id="KW-1003">Cell membrane</keyword>
<feature type="transmembrane region" description="Helical" evidence="7">
    <location>
        <begin position="107"/>
        <end position="126"/>
    </location>
</feature>